<feature type="active site" description="Proton donor/acceptor" evidence="10">
    <location>
        <position position="311"/>
    </location>
</feature>
<feature type="domain" description="Peptidase M14" evidence="12">
    <location>
        <begin position="393"/>
        <end position="684"/>
    </location>
</feature>
<reference evidence="13" key="1">
    <citation type="journal article" date="2013" name="Genetics">
        <title>The draft genome and transcriptome of Panagrellus redivivus are shaped by the harsh demands of a free-living lifestyle.</title>
        <authorList>
            <person name="Srinivasan J."/>
            <person name="Dillman A.R."/>
            <person name="Macchietto M.G."/>
            <person name="Heikkinen L."/>
            <person name="Lakso M."/>
            <person name="Fracchia K.M."/>
            <person name="Antoshechkin I."/>
            <person name="Mortazavi A."/>
            <person name="Wong G."/>
            <person name="Sternberg P.W."/>
        </authorList>
    </citation>
    <scope>NUCLEOTIDE SEQUENCE [LARGE SCALE GENOMIC DNA]</scope>
    <source>
        <strain evidence="13">MT8872</strain>
    </source>
</reference>
<dbReference type="WBParaSite" id="Pan_g19616.t1">
    <property type="protein sequence ID" value="Pan_g19616.t1"/>
    <property type="gene ID" value="Pan_g19616"/>
</dbReference>
<evidence type="ECO:0000313" key="14">
    <source>
        <dbReference type="WBParaSite" id="Pan_g19616.t1"/>
    </source>
</evidence>
<organism evidence="13 14">
    <name type="scientific">Panagrellus redivivus</name>
    <name type="common">Microworm</name>
    <dbReference type="NCBI Taxonomy" id="6233"/>
    <lineage>
        <taxon>Eukaryota</taxon>
        <taxon>Metazoa</taxon>
        <taxon>Ecdysozoa</taxon>
        <taxon>Nematoda</taxon>
        <taxon>Chromadorea</taxon>
        <taxon>Rhabditida</taxon>
        <taxon>Tylenchina</taxon>
        <taxon>Panagrolaimomorpha</taxon>
        <taxon>Panagrolaimoidea</taxon>
        <taxon>Panagrolaimidae</taxon>
        <taxon>Panagrellus</taxon>
    </lineage>
</organism>
<accession>A0A7E4VET2</accession>
<keyword evidence="4" id="KW-0645">Protease</keyword>
<evidence type="ECO:0000256" key="3">
    <source>
        <dbReference type="ARBA" id="ARBA00022645"/>
    </source>
</evidence>
<reference evidence="14" key="2">
    <citation type="submission" date="2020-10" db="UniProtKB">
        <authorList>
            <consortium name="WormBaseParasite"/>
        </authorList>
    </citation>
    <scope>IDENTIFICATION</scope>
</reference>
<evidence type="ECO:0000256" key="4">
    <source>
        <dbReference type="ARBA" id="ARBA00022670"/>
    </source>
</evidence>
<comment type="cofactor">
    <cofactor evidence="1">
        <name>Zn(2+)</name>
        <dbReference type="ChEBI" id="CHEBI:29105"/>
    </cofactor>
</comment>
<feature type="domain" description="Peptidase M14" evidence="12">
    <location>
        <begin position="52"/>
        <end position="344"/>
    </location>
</feature>
<dbReference type="GO" id="GO:0005615">
    <property type="term" value="C:extracellular space"/>
    <property type="evidence" value="ECO:0007669"/>
    <property type="project" value="TreeGrafter"/>
</dbReference>
<dbReference type="AlphaFoldDB" id="A0A7E4VET2"/>
<sequence length="684" mass="76546">MKAYVVVLFGVVLLCGDVISQSVFPGFQFGYSEKFRATQCSVNQRQDEELNHYLTPEKLNEYLDNVSKFVVSTNVKVTTYGKSHLNRDLKVVKVSHPSNSVKEKPVIIIEAGAHAREWVSPAAALAILRNLTANGPSYLLLTYDVYIVPLINPDGYAYSRTVDKMWRKNRRNNGYRGVCDGVDLNRNYPYKWGQRGAVRDPCSESYQGPAPLSEPEVRNFVEYVEKPLAHRTVAYLSIHSHGRYIVVPEAALCCTPEKKAEVVRVAEVMKAAIKKDEFKITVGDGEWLYPVTGASDDYAASLGIKYVYTMELLGAGYKFALPEHCIYDATTEAVEAFHAMANAIGSSERNLRQNVGRMLRREVWLVLALAVMVSAGRPERSYLTEVVSQVGPSYVDIINFCFTLESIVEYDPRPLEMHVGNYGFSANGTGLFYVHLKKHTPTPQKPIIFIESGSHGDFALVNISTDPSKFNHSPVPFAALSILTELIDGSLAWILDNYNVYLIPVMNPDGYEYARTEDRMWHKNRRQSLESPCAGVDLDRNFPYNRTGHDFTDFFPCDDFYRGPESASEPEVSSLLKLIGSLPDEIKLYLSLHATMNNIIWVPVNAKERPNFEKVVQVGETVARKMANAVSSFKFDKEATKLGSSVQWSTAKMVPIVCNCVQLRADRGGTAGSGRVCGKYKSNF</sequence>
<dbReference type="FunFam" id="3.40.630.10:FF:000084">
    <property type="entry name" value="Carboxypeptidase B2"/>
    <property type="match status" value="1"/>
</dbReference>
<comment type="caution">
    <text evidence="10">Lacks conserved residue(s) required for the propagation of feature annotation.</text>
</comment>
<comment type="similarity">
    <text evidence="2 10">Belongs to the peptidase M14 family.</text>
</comment>
<dbReference type="InterPro" id="IPR000834">
    <property type="entry name" value="Peptidase_M14"/>
</dbReference>
<evidence type="ECO:0000313" key="13">
    <source>
        <dbReference type="Proteomes" id="UP000492821"/>
    </source>
</evidence>
<feature type="chain" id="PRO_5028799918" evidence="11">
    <location>
        <begin position="21"/>
        <end position="684"/>
    </location>
</feature>
<proteinExistence type="inferred from homology"/>
<dbReference type="PANTHER" id="PTHR11705:SF91">
    <property type="entry name" value="FI01817P-RELATED"/>
    <property type="match status" value="1"/>
</dbReference>
<dbReference type="PANTHER" id="PTHR11705">
    <property type="entry name" value="PROTEASE FAMILY M14 CARBOXYPEPTIDASE A,B"/>
    <property type="match status" value="1"/>
</dbReference>
<evidence type="ECO:0000256" key="2">
    <source>
        <dbReference type="ARBA" id="ARBA00005988"/>
    </source>
</evidence>
<evidence type="ECO:0000256" key="5">
    <source>
        <dbReference type="ARBA" id="ARBA00022723"/>
    </source>
</evidence>
<dbReference type="SMART" id="SM00631">
    <property type="entry name" value="Zn_pept"/>
    <property type="match status" value="2"/>
</dbReference>
<dbReference type="Pfam" id="PF00246">
    <property type="entry name" value="Peptidase_M14"/>
    <property type="match status" value="2"/>
</dbReference>
<protein>
    <submittedName>
        <fullName evidence="14">Peptidase_M14 domain-containing protein</fullName>
    </submittedName>
</protein>
<keyword evidence="13" id="KW-1185">Reference proteome</keyword>
<evidence type="ECO:0000256" key="10">
    <source>
        <dbReference type="PROSITE-ProRule" id="PRU01379"/>
    </source>
</evidence>
<keyword evidence="3" id="KW-0121">Carboxypeptidase</keyword>
<dbReference type="GO" id="GO:0004181">
    <property type="term" value="F:metallocarboxypeptidase activity"/>
    <property type="evidence" value="ECO:0007669"/>
    <property type="project" value="InterPro"/>
</dbReference>
<dbReference type="InterPro" id="IPR057246">
    <property type="entry name" value="CARBOXYPEPT_ZN_1"/>
</dbReference>
<evidence type="ECO:0000256" key="8">
    <source>
        <dbReference type="ARBA" id="ARBA00022833"/>
    </source>
</evidence>
<dbReference type="PRINTS" id="PR00765">
    <property type="entry name" value="CRBOXYPTASEA"/>
</dbReference>
<dbReference type="GO" id="GO:0006508">
    <property type="term" value="P:proteolysis"/>
    <property type="evidence" value="ECO:0007669"/>
    <property type="project" value="UniProtKB-KW"/>
</dbReference>
<dbReference type="Gene3D" id="3.40.630.10">
    <property type="entry name" value="Zn peptidases"/>
    <property type="match status" value="2"/>
</dbReference>
<keyword evidence="7" id="KW-0378">Hydrolase</keyword>
<dbReference type="SUPFAM" id="SSF53187">
    <property type="entry name" value="Zn-dependent exopeptidases"/>
    <property type="match status" value="2"/>
</dbReference>
<keyword evidence="5" id="KW-0479">Metal-binding</keyword>
<dbReference type="PROSITE" id="PS00132">
    <property type="entry name" value="CARBOXYPEPT_ZN_1"/>
    <property type="match status" value="1"/>
</dbReference>
<evidence type="ECO:0000256" key="7">
    <source>
        <dbReference type="ARBA" id="ARBA00022801"/>
    </source>
</evidence>
<evidence type="ECO:0000256" key="1">
    <source>
        <dbReference type="ARBA" id="ARBA00001947"/>
    </source>
</evidence>
<evidence type="ECO:0000256" key="6">
    <source>
        <dbReference type="ARBA" id="ARBA00022729"/>
    </source>
</evidence>
<evidence type="ECO:0000259" key="12">
    <source>
        <dbReference type="PROSITE" id="PS52035"/>
    </source>
</evidence>
<evidence type="ECO:0000256" key="11">
    <source>
        <dbReference type="SAM" id="SignalP"/>
    </source>
</evidence>
<feature type="signal peptide" evidence="11">
    <location>
        <begin position="1"/>
        <end position="20"/>
    </location>
</feature>
<evidence type="ECO:0000256" key="9">
    <source>
        <dbReference type="ARBA" id="ARBA00023049"/>
    </source>
</evidence>
<keyword evidence="8" id="KW-0862">Zinc</keyword>
<dbReference type="GO" id="GO:0008270">
    <property type="term" value="F:zinc ion binding"/>
    <property type="evidence" value="ECO:0007669"/>
    <property type="project" value="InterPro"/>
</dbReference>
<dbReference type="Proteomes" id="UP000492821">
    <property type="component" value="Unassembled WGS sequence"/>
</dbReference>
<keyword evidence="6 11" id="KW-0732">Signal</keyword>
<dbReference type="PROSITE" id="PS52035">
    <property type="entry name" value="PEPTIDASE_M14"/>
    <property type="match status" value="2"/>
</dbReference>
<name>A0A7E4VET2_PANRE</name>
<keyword evidence="9" id="KW-0482">Metalloprotease</keyword>